<dbReference type="EC" id="2.7.7.41" evidence="6 18"/>
<accession>A0A6M0GZS5</accession>
<evidence type="ECO:0000256" key="11">
    <source>
        <dbReference type="ARBA" id="ARBA00022692"/>
    </source>
</evidence>
<dbReference type="EMBL" id="JAAGPU010000001">
    <property type="protein sequence ID" value="NEU03333.1"/>
    <property type="molecule type" value="Genomic_DNA"/>
</dbReference>
<organism evidence="20 21">
    <name type="scientific">Clostridium senegalense</name>
    <dbReference type="NCBI Taxonomy" id="1465809"/>
    <lineage>
        <taxon>Bacteria</taxon>
        <taxon>Bacillati</taxon>
        <taxon>Bacillota</taxon>
        <taxon>Clostridia</taxon>
        <taxon>Eubacteriales</taxon>
        <taxon>Clostridiaceae</taxon>
        <taxon>Clostridium</taxon>
    </lineage>
</organism>
<evidence type="ECO:0000313" key="20">
    <source>
        <dbReference type="EMBL" id="NEU03333.1"/>
    </source>
</evidence>
<evidence type="ECO:0000256" key="8">
    <source>
        <dbReference type="ARBA" id="ARBA00022475"/>
    </source>
</evidence>
<keyword evidence="13 19" id="KW-1133">Transmembrane helix</keyword>
<keyword evidence="9" id="KW-0444">Lipid biosynthesis</keyword>
<feature type="transmembrane region" description="Helical" evidence="19">
    <location>
        <begin position="6"/>
        <end position="37"/>
    </location>
</feature>
<feature type="transmembrane region" description="Helical" evidence="19">
    <location>
        <begin position="75"/>
        <end position="93"/>
    </location>
</feature>
<dbReference type="UniPathway" id="UPA00557">
    <property type="reaction ID" value="UER00614"/>
</dbReference>
<evidence type="ECO:0000256" key="16">
    <source>
        <dbReference type="ARBA" id="ARBA00023209"/>
    </source>
</evidence>
<dbReference type="Pfam" id="PF01148">
    <property type="entry name" value="CTP_transf_1"/>
    <property type="match status" value="1"/>
</dbReference>
<evidence type="ECO:0000256" key="1">
    <source>
        <dbReference type="ARBA" id="ARBA00001698"/>
    </source>
</evidence>
<reference evidence="20 21" key="1">
    <citation type="submission" date="2020-02" db="EMBL/GenBank/DDBJ databases">
        <title>Genome assembly of a novel Clostridium senegalense strain.</title>
        <authorList>
            <person name="Gupta T.B."/>
            <person name="Jauregui R."/>
            <person name="Maclean P."/>
            <person name="Nawarathana A."/>
            <person name="Brightwell G."/>
        </authorList>
    </citation>
    <scope>NUCLEOTIDE SEQUENCE [LARGE SCALE GENOMIC DNA]</scope>
    <source>
        <strain evidence="20 21">AGRFS4</strain>
    </source>
</reference>
<evidence type="ECO:0000256" key="19">
    <source>
        <dbReference type="SAM" id="Phobius"/>
    </source>
</evidence>
<proteinExistence type="inferred from homology"/>
<evidence type="ECO:0000256" key="17">
    <source>
        <dbReference type="ARBA" id="ARBA00023264"/>
    </source>
</evidence>
<evidence type="ECO:0000313" key="21">
    <source>
        <dbReference type="Proteomes" id="UP000481872"/>
    </source>
</evidence>
<keyword evidence="15 19" id="KW-0472">Membrane</keyword>
<feature type="transmembrane region" description="Helical" evidence="19">
    <location>
        <begin position="170"/>
        <end position="189"/>
    </location>
</feature>
<dbReference type="PANTHER" id="PTHR46382">
    <property type="entry name" value="PHOSPHATIDATE CYTIDYLYLTRANSFERASE"/>
    <property type="match status" value="1"/>
</dbReference>
<keyword evidence="14" id="KW-0443">Lipid metabolism</keyword>
<evidence type="ECO:0000256" key="9">
    <source>
        <dbReference type="ARBA" id="ARBA00022516"/>
    </source>
</evidence>
<dbReference type="Proteomes" id="UP000481872">
    <property type="component" value="Unassembled WGS sequence"/>
</dbReference>
<feature type="transmembrane region" description="Helical" evidence="19">
    <location>
        <begin position="130"/>
        <end position="149"/>
    </location>
</feature>
<keyword evidence="10 18" id="KW-0808">Transferase</keyword>
<protein>
    <recommendedName>
        <fullName evidence="7 18">Phosphatidate cytidylyltransferase</fullName>
        <ecNumber evidence="6 18">2.7.7.41</ecNumber>
    </recommendedName>
</protein>
<dbReference type="PROSITE" id="PS01315">
    <property type="entry name" value="CDS"/>
    <property type="match status" value="1"/>
</dbReference>
<comment type="catalytic activity">
    <reaction evidence="1 18">
        <text>a 1,2-diacyl-sn-glycero-3-phosphate + CTP + H(+) = a CDP-1,2-diacyl-sn-glycerol + diphosphate</text>
        <dbReference type="Rhea" id="RHEA:16229"/>
        <dbReference type="ChEBI" id="CHEBI:15378"/>
        <dbReference type="ChEBI" id="CHEBI:33019"/>
        <dbReference type="ChEBI" id="CHEBI:37563"/>
        <dbReference type="ChEBI" id="CHEBI:58332"/>
        <dbReference type="ChEBI" id="CHEBI:58608"/>
        <dbReference type="EC" id="2.7.7.41"/>
    </reaction>
</comment>
<evidence type="ECO:0000256" key="14">
    <source>
        <dbReference type="ARBA" id="ARBA00023098"/>
    </source>
</evidence>
<evidence type="ECO:0000256" key="18">
    <source>
        <dbReference type="RuleBase" id="RU003938"/>
    </source>
</evidence>
<feature type="transmembrane region" description="Helical" evidence="19">
    <location>
        <begin position="49"/>
        <end position="69"/>
    </location>
</feature>
<comment type="pathway">
    <text evidence="4">Lipid metabolism.</text>
</comment>
<comment type="pathway">
    <text evidence="3 18">Phospholipid metabolism; CDP-diacylglycerol biosynthesis; CDP-diacylglycerol from sn-glycerol 3-phosphate: step 3/3.</text>
</comment>
<evidence type="ECO:0000256" key="15">
    <source>
        <dbReference type="ARBA" id="ARBA00023136"/>
    </source>
</evidence>
<keyword evidence="12 18" id="KW-0548">Nucleotidyltransferase</keyword>
<comment type="subcellular location">
    <subcellularLocation>
        <location evidence="2">Cell membrane</location>
        <topology evidence="2">Multi-pass membrane protein</topology>
    </subcellularLocation>
</comment>
<evidence type="ECO:0000256" key="2">
    <source>
        <dbReference type="ARBA" id="ARBA00004651"/>
    </source>
</evidence>
<keyword evidence="11 18" id="KW-0812">Transmembrane</keyword>
<feature type="transmembrane region" description="Helical" evidence="19">
    <location>
        <begin position="201"/>
        <end position="220"/>
    </location>
</feature>
<dbReference type="AlphaFoldDB" id="A0A6M0GZS5"/>
<evidence type="ECO:0000256" key="7">
    <source>
        <dbReference type="ARBA" id="ARBA00019373"/>
    </source>
</evidence>
<dbReference type="GO" id="GO:0016024">
    <property type="term" value="P:CDP-diacylglycerol biosynthetic process"/>
    <property type="evidence" value="ECO:0007669"/>
    <property type="project" value="UniProtKB-UniPathway"/>
</dbReference>
<evidence type="ECO:0000256" key="4">
    <source>
        <dbReference type="ARBA" id="ARBA00005189"/>
    </source>
</evidence>
<comment type="caution">
    <text evidence="20">The sequence shown here is derived from an EMBL/GenBank/DDBJ whole genome shotgun (WGS) entry which is preliminary data.</text>
</comment>
<dbReference type="PANTHER" id="PTHR46382:SF1">
    <property type="entry name" value="PHOSPHATIDATE CYTIDYLYLTRANSFERASE"/>
    <property type="match status" value="1"/>
</dbReference>
<feature type="transmembrane region" description="Helical" evidence="19">
    <location>
        <begin position="241"/>
        <end position="259"/>
    </location>
</feature>
<evidence type="ECO:0000256" key="3">
    <source>
        <dbReference type="ARBA" id="ARBA00005119"/>
    </source>
</evidence>
<dbReference type="GO" id="GO:0004605">
    <property type="term" value="F:phosphatidate cytidylyltransferase activity"/>
    <property type="evidence" value="ECO:0007669"/>
    <property type="project" value="UniProtKB-EC"/>
</dbReference>
<evidence type="ECO:0000256" key="12">
    <source>
        <dbReference type="ARBA" id="ARBA00022695"/>
    </source>
</evidence>
<feature type="transmembrane region" description="Helical" evidence="19">
    <location>
        <begin position="105"/>
        <end position="124"/>
    </location>
</feature>
<keyword evidence="17" id="KW-1208">Phospholipid metabolism</keyword>
<keyword evidence="16" id="KW-0594">Phospholipid biosynthesis</keyword>
<evidence type="ECO:0000256" key="13">
    <source>
        <dbReference type="ARBA" id="ARBA00022989"/>
    </source>
</evidence>
<evidence type="ECO:0000256" key="5">
    <source>
        <dbReference type="ARBA" id="ARBA00010185"/>
    </source>
</evidence>
<keyword evidence="8" id="KW-1003">Cell membrane</keyword>
<gene>
    <name evidence="20" type="ORF">G3M99_00405</name>
</gene>
<dbReference type="InterPro" id="IPR000374">
    <property type="entry name" value="PC_trans"/>
</dbReference>
<dbReference type="RefSeq" id="WP_199868713.1">
    <property type="nucleotide sequence ID" value="NZ_JAAGPU010000001.1"/>
</dbReference>
<sequence length="265" mass="29569">MNKRYIGAAMIAPALVFFLIGGVILKYFVLVLALCGLYEFYNACKKSQLKPISIIGYIITLVYFVTLGESFNFEMVSYMLVLGTFITMFVPVFNTEYNFIDVATTMFGILYVTIFFSLLLLINMLEYGQYLIWLVFISSWGCDTLAYYTGRSLGKHKLVPKVSPKKTVEGAIGGLFGSVLGCVIYGYVIKKFGVNISLYNYAIIGILGGIVGQLGDFVASSIKRHAKIKDYSNLIPGHGGILDRFDSILFVSVVVYYYITIFMGM</sequence>
<evidence type="ECO:0000256" key="6">
    <source>
        <dbReference type="ARBA" id="ARBA00012487"/>
    </source>
</evidence>
<dbReference type="GO" id="GO:0005886">
    <property type="term" value="C:plasma membrane"/>
    <property type="evidence" value="ECO:0007669"/>
    <property type="project" value="UniProtKB-SubCell"/>
</dbReference>
<name>A0A6M0GZS5_9CLOT</name>
<evidence type="ECO:0000256" key="10">
    <source>
        <dbReference type="ARBA" id="ARBA00022679"/>
    </source>
</evidence>
<keyword evidence="21" id="KW-1185">Reference proteome</keyword>
<comment type="similarity">
    <text evidence="5 18">Belongs to the CDS family.</text>
</comment>